<dbReference type="Proteomes" id="UP001597417">
    <property type="component" value="Unassembled WGS sequence"/>
</dbReference>
<protein>
    <submittedName>
        <fullName evidence="1">Uncharacterized protein</fullName>
    </submittedName>
</protein>
<sequence length="78" mass="8797">MDGRVSESHRADLASLRSCWGWLPDSDAVATHWVAPALDYHPRTGLRAQCGRRCLPSDRTHPWRKLPRCAECRALLGC</sequence>
<organism evidence="1 2">
    <name type="scientific">Amycolatopsis pigmentata</name>
    <dbReference type="NCBI Taxonomy" id="450801"/>
    <lineage>
        <taxon>Bacteria</taxon>
        <taxon>Bacillati</taxon>
        <taxon>Actinomycetota</taxon>
        <taxon>Actinomycetes</taxon>
        <taxon>Pseudonocardiales</taxon>
        <taxon>Pseudonocardiaceae</taxon>
        <taxon>Amycolatopsis</taxon>
    </lineage>
</organism>
<dbReference type="EMBL" id="JBHUKR010000021">
    <property type="protein sequence ID" value="MFD2421405.1"/>
    <property type="molecule type" value="Genomic_DNA"/>
</dbReference>
<proteinExistence type="predicted"/>
<evidence type="ECO:0000313" key="2">
    <source>
        <dbReference type="Proteomes" id="UP001597417"/>
    </source>
</evidence>
<comment type="caution">
    <text evidence="1">The sequence shown here is derived from an EMBL/GenBank/DDBJ whole genome shotgun (WGS) entry which is preliminary data.</text>
</comment>
<evidence type="ECO:0000313" key="1">
    <source>
        <dbReference type="EMBL" id="MFD2421405.1"/>
    </source>
</evidence>
<reference evidence="2" key="1">
    <citation type="journal article" date="2019" name="Int. J. Syst. Evol. Microbiol.">
        <title>The Global Catalogue of Microorganisms (GCM) 10K type strain sequencing project: providing services to taxonomists for standard genome sequencing and annotation.</title>
        <authorList>
            <consortium name="The Broad Institute Genomics Platform"/>
            <consortium name="The Broad Institute Genome Sequencing Center for Infectious Disease"/>
            <person name="Wu L."/>
            <person name="Ma J."/>
        </authorList>
    </citation>
    <scope>NUCLEOTIDE SEQUENCE [LARGE SCALE GENOMIC DNA]</scope>
    <source>
        <strain evidence="2">CGMCC 4.7645</strain>
    </source>
</reference>
<name>A0ABW5G468_9PSEU</name>
<dbReference type="RefSeq" id="WP_378269948.1">
    <property type="nucleotide sequence ID" value="NZ_JBHUKR010000021.1"/>
</dbReference>
<accession>A0ABW5G468</accession>
<keyword evidence="2" id="KW-1185">Reference proteome</keyword>
<gene>
    <name evidence="1" type="ORF">ACFSXZ_34245</name>
</gene>